<feature type="binding site" evidence="10">
    <location>
        <begin position="294"/>
        <end position="295"/>
    </location>
    <ligand>
        <name>S-adenosyl-L-methionine</name>
        <dbReference type="ChEBI" id="CHEBI:59789"/>
    </ligand>
</feature>
<evidence type="ECO:0000256" key="2">
    <source>
        <dbReference type="ARBA" id="ARBA00022490"/>
    </source>
</evidence>
<comment type="similarity">
    <text evidence="1">Belongs to the class I-like SAM-binding methyltransferase superfamily. TRM5/TYW2 family.</text>
</comment>
<evidence type="ECO:0000256" key="5">
    <source>
        <dbReference type="ARBA" id="ARBA00022691"/>
    </source>
</evidence>
<feature type="compositionally biased region" description="Basic and acidic residues" evidence="11">
    <location>
        <begin position="1"/>
        <end position="15"/>
    </location>
</feature>
<keyword evidence="14" id="KW-1185">Reference proteome</keyword>
<keyword evidence="4 10" id="KW-0808">Transferase</keyword>
<feature type="domain" description="SAM-dependent methyltransferase TRM5/TYW2-type" evidence="12">
    <location>
        <begin position="142"/>
        <end position="421"/>
    </location>
</feature>
<dbReference type="Proteomes" id="UP000198406">
    <property type="component" value="Unassembled WGS sequence"/>
</dbReference>
<dbReference type="AlphaFoldDB" id="A0A1Z5K3P3"/>
<feature type="binding site" evidence="10">
    <location>
        <position position="342"/>
    </location>
    <ligand>
        <name>S-adenosyl-L-methionine</name>
        <dbReference type="ChEBI" id="CHEBI:59789"/>
    </ligand>
</feature>
<evidence type="ECO:0000256" key="8">
    <source>
        <dbReference type="ARBA" id="ARBA00023242"/>
    </source>
</evidence>
<evidence type="ECO:0000313" key="14">
    <source>
        <dbReference type="Proteomes" id="UP000198406"/>
    </source>
</evidence>
<dbReference type="InterPro" id="IPR030382">
    <property type="entry name" value="MeTrfase_TRM5/TYW2"/>
</dbReference>
<dbReference type="Gene3D" id="3.40.50.150">
    <property type="entry name" value="Vaccinia Virus protein VP39"/>
    <property type="match status" value="1"/>
</dbReference>
<dbReference type="HAMAP" id="MF_03152">
    <property type="entry name" value="TRM5"/>
    <property type="match status" value="1"/>
</dbReference>
<dbReference type="GO" id="GO:0005634">
    <property type="term" value="C:nucleus"/>
    <property type="evidence" value="ECO:0007669"/>
    <property type="project" value="UniProtKB-SubCell"/>
</dbReference>
<evidence type="ECO:0000256" key="4">
    <source>
        <dbReference type="ARBA" id="ARBA00022679"/>
    </source>
</evidence>
<keyword evidence="7 10" id="KW-0496">Mitochondrion</keyword>
<keyword evidence="6 10" id="KW-0819">tRNA processing</keyword>
<evidence type="ECO:0000256" key="3">
    <source>
        <dbReference type="ARBA" id="ARBA00022603"/>
    </source>
</evidence>
<gene>
    <name evidence="13" type="ORF">FisN_7Hh143</name>
</gene>
<comment type="subcellular location">
    <subcellularLocation>
        <location evidence="10">Mitochondrion matrix</location>
    </subcellularLocation>
    <subcellularLocation>
        <location evidence="10">Nucleus</location>
    </subcellularLocation>
    <subcellularLocation>
        <location evidence="10">Cytoplasm</location>
    </subcellularLocation>
    <text evidence="10">Predominantly in the mitochondria and in the nucleus.</text>
</comment>
<dbReference type="InterPro" id="IPR029063">
    <property type="entry name" value="SAM-dependent_MTases_sf"/>
</dbReference>
<keyword evidence="3 10" id="KW-0489">Methyltransferase</keyword>
<dbReference type="InterPro" id="IPR056744">
    <property type="entry name" value="TRM5/TYW2-like_N"/>
</dbReference>
<comment type="subunit">
    <text evidence="10">Monomer.</text>
</comment>
<evidence type="ECO:0000256" key="11">
    <source>
        <dbReference type="SAM" id="MobiDB-lite"/>
    </source>
</evidence>
<dbReference type="InterPro" id="IPR025792">
    <property type="entry name" value="tRNA_Gua_MeTrfase_euk"/>
</dbReference>
<organism evidence="13 14">
    <name type="scientific">Fistulifera solaris</name>
    <name type="common">Oleaginous diatom</name>
    <dbReference type="NCBI Taxonomy" id="1519565"/>
    <lineage>
        <taxon>Eukaryota</taxon>
        <taxon>Sar</taxon>
        <taxon>Stramenopiles</taxon>
        <taxon>Ochrophyta</taxon>
        <taxon>Bacillariophyta</taxon>
        <taxon>Bacillariophyceae</taxon>
        <taxon>Bacillariophycidae</taxon>
        <taxon>Naviculales</taxon>
        <taxon>Naviculaceae</taxon>
        <taxon>Fistulifera</taxon>
    </lineage>
</organism>
<feature type="binding site" evidence="10">
    <location>
        <position position="235"/>
    </location>
    <ligand>
        <name>S-adenosyl-L-methionine</name>
        <dbReference type="ChEBI" id="CHEBI:59789"/>
    </ligand>
</feature>
<dbReference type="GO" id="GO:0005759">
    <property type="term" value="C:mitochondrial matrix"/>
    <property type="evidence" value="ECO:0007669"/>
    <property type="project" value="UniProtKB-SubCell"/>
</dbReference>
<dbReference type="Gene3D" id="3.30.300.110">
    <property type="entry name" value="Met-10+ protein-like domains"/>
    <property type="match status" value="1"/>
</dbReference>
<dbReference type="SUPFAM" id="SSF53335">
    <property type="entry name" value="S-adenosyl-L-methionine-dependent methyltransferases"/>
    <property type="match status" value="1"/>
</dbReference>
<proteinExistence type="inferred from homology"/>
<accession>A0A1Z5K3P3</accession>
<dbReference type="Pfam" id="PF02475">
    <property type="entry name" value="TRM5-TYW2_MTfase"/>
    <property type="match status" value="1"/>
</dbReference>
<keyword evidence="2 10" id="KW-0963">Cytoplasm</keyword>
<evidence type="ECO:0000256" key="9">
    <source>
        <dbReference type="ARBA" id="ARBA00047783"/>
    </source>
</evidence>
<dbReference type="EMBL" id="BDSP01000152">
    <property type="protein sequence ID" value="GAX20829.1"/>
    <property type="molecule type" value="Genomic_DNA"/>
</dbReference>
<feature type="binding site" evidence="10">
    <location>
        <begin position="321"/>
        <end position="322"/>
    </location>
    <ligand>
        <name>S-adenosyl-L-methionine</name>
        <dbReference type="ChEBI" id="CHEBI:59789"/>
    </ligand>
</feature>
<dbReference type="InParanoid" id="A0A1Z5K3P3"/>
<comment type="function">
    <text evidence="10">Specifically methylates the N1 position of guanosine-37 in various cytoplasmic and mitochondrial tRNAs. Methylation is not dependent on the nature of the nucleoside 5' of the target nucleoside. This is the first step in the biosynthesis of wybutosine (yW), a modified base adjacent to the anticodon of tRNAs and required for accurate decoding.</text>
</comment>
<comment type="catalytic activity">
    <reaction evidence="9 10">
        <text>guanosine(37) in tRNA + S-adenosyl-L-methionine = N(1)-methylguanosine(37) in tRNA + S-adenosyl-L-homocysteine + H(+)</text>
        <dbReference type="Rhea" id="RHEA:36899"/>
        <dbReference type="Rhea" id="RHEA-COMP:10145"/>
        <dbReference type="Rhea" id="RHEA-COMP:10147"/>
        <dbReference type="ChEBI" id="CHEBI:15378"/>
        <dbReference type="ChEBI" id="CHEBI:57856"/>
        <dbReference type="ChEBI" id="CHEBI:59789"/>
        <dbReference type="ChEBI" id="CHEBI:73542"/>
        <dbReference type="ChEBI" id="CHEBI:74269"/>
        <dbReference type="EC" id="2.1.1.228"/>
    </reaction>
</comment>
<feature type="region of interest" description="Disordered" evidence="11">
    <location>
        <begin position="1"/>
        <end position="26"/>
    </location>
</feature>
<reference evidence="13 14" key="1">
    <citation type="journal article" date="2015" name="Plant Cell">
        <title>Oil accumulation by the oleaginous diatom Fistulifera solaris as revealed by the genome and transcriptome.</title>
        <authorList>
            <person name="Tanaka T."/>
            <person name="Maeda Y."/>
            <person name="Veluchamy A."/>
            <person name="Tanaka M."/>
            <person name="Abida H."/>
            <person name="Marechal E."/>
            <person name="Bowler C."/>
            <person name="Muto M."/>
            <person name="Sunaga Y."/>
            <person name="Tanaka M."/>
            <person name="Yoshino T."/>
            <person name="Taniguchi T."/>
            <person name="Fukuda Y."/>
            <person name="Nemoto M."/>
            <person name="Matsumoto M."/>
            <person name="Wong P.S."/>
            <person name="Aburatani S."/>
            <person name="Fujibuchi W."/>
        </authorList>
    </citation>
    <scope>NUCLEOTIDE SEQUENCE [LARGE SCALE GENOMIC DNA]</scope>
    <source>
        <strain evidence="13 14">JPCC DA0580</strain>
    </source>
</reference>
<evidence type="ECO:0000259" key="12">
    <source>
        <dbReference type="PROSITE" id="PS51684"/>
    </source>
</evidence>
<dbReference type="GO" id="GO:0002939">
    <property type="term" value="P:tRNA N1-guanine methylation"/>
    <property type="evidence" value="ECO:0007669"/>
    <property type="project" value="TreeGrafter"/>
</dbReference>
<dbReference type="GO" id="GO:0052906">
    <property type="term" value="F:tRNA (guanine(37)-N1)-methyltransferase activity"/>
    <property type="evidence" value="ECO:0007669"/>
    <property type="project" value="UniProtKB-UniRule"/>
</dbReference>
<evidence type="ECO:0000256" key="10">
    <source>
        <dbReference type="HAMAP-Rule" id="MF_03152"/>
    </source>
</evidence>
<evidence type="ECO:0000313" key="13">
    <source>
        <dbReference type="EMBL" id="GAX20829.1"/>
    </source>
</evidence>
<evidence type="ECO:0000256" key="1">
    <source>
        <dbReference type="ARBA" id="ARBA00009775"/>
    </source>
</evidence>
<dbReference type="OrthoDB" id="408788at2759"/>
<dbReference type="Pfam" id="PF25133">
    <property type="entry name" value="TYW2_N_2"/>
    <property type="match status" value="1"/>
</dbReference>
<dbReference type="PANTHER" id="PTHR23245">
    <property type="entry name" value="TRNA METHYLTRANSFERASE"/>
    <property type="match status" value="1"/>
</dbReference>
<keyword evidence="8 10" id="KW-0539">Nucleus</keyword>
<dbReference type="EC" id="2.1.1.228" evidence="10"/>
<comment type="caution">
    <text evidence="13">The sequence shown here is derived from an EMBL/GenBank/DDBJ whole genome shotgun (WGS) entry which is preliminary data.</text>
</comment>
<sequence>MHETSVSENHDKQEGKPQTCYPLDAFPSRTTFDETSDFPALSIPAKKTAETRRLLSSVLFYRPKMKTVLEDPEDSSRRILLLQKNSDTDVFEHELVQSFLADANNDARQISHTVRITYDDLDADELLRKILPSDTKEIPSAFETVGSLIHINLRDELLPYKYWIGKVLLDKHQPRIKTVVNKVGTIETEYRTFGMEVIAGSSAKGWSEVTVKEENCTFRLDFQTVYWNSRLGGEHRRLVNVIRKEARDSQRETTTVLDLMAGVGPFAVPLTAHMHQGSKSKASSHVNIRVFANDLNPESFWYLQINATDNKCANLVCFNKDARLLVQEIQNQIEQVDHVIMNLPASAPEFLDAFRGWKLSKCPVVHVHCFCPKSSESDDHQEAITRCEEALGCTLQEADIHIVRDVSPTKNMLCVSFHLPEAVRAVPPLDLPAEVTESANKKARVE</sequence>
<protein>
    <recommendedName>
        <fullName evidence="10">tRNA (guanine(37)-N1)-methyltransferase</fullName>
        <ecNumber evidence="10">2.1.1.228</ecNumber>
    </recommendedName>
    <alternativeName>
        <fullName evidence="10">M1G-methyltransferase</fullName>
    </alternativeName>
    <alternativeName>
        <fullName evidence="10">tRNA [GM37] methyltransferase</fullName>
    </alternativeName>
    <alternativeName>
        <fullName evidence="10">tRNA methyltransferase 5 homolog</fullName>
    </alternativeName>
</protein>
<evidence type="ECO:0000256" key="7">
    <source>
        <dbReference type="ARBA" id="ARBA00023128"/>
    </source>
</evidence>
<name>A0A1Z5K3P3_FISSO</name>
<comment type="similarity">
    <text evidence="10">Belongs to the TRM5 / TYW2 family.</text>
</comment>
<dbReference type="GO" id="GO:0070901">
    <property type="term" value="P:mitochondrial tRNA methylation"/>
    <property type="evidence" value="ECO:0007669"/>
    <property type="project" value="UniProtKB-ARBA"/>
</dbReference>
<dbReference type="InterPro" id="IPR056743">
    <property type="entry name" value="TRM5-TYW2-like_MTfase"/>
</dbReference>
<dbReference type="FunFam" id="3.30.300.110:FF:000001">
    <property type="entry name" value="tRNA (guanine(37)-N1)-methyltransferase"/>
    <property type="match status" value="1"/>
</dbReference>
<dbReference type="PANTHER" id="PTHR23245:SF36">
    <property type="entry name" value="TRNA (GUANINE(37)-N1)-METHYLTRANSFERASE"/>
    <property type="match status" value="1"/>
</dbReference>
<keyword evidence="5 10" id="KW-0949">S-adenosyl-L-methionine</keyword>
<evidence type="ECO:0000256" key="6">
    <source>
        <dbReference type="ARBA" id="ARBA00022694"/>
    </source>
</evidence>
<dbReference type="PROSITE" id="PS51684">
    <property type="entry name" value="SAM_MT_TRM5_TYW2"/>
    <property type="match status" value="1"/>
</dbReference>